<proteinExistence type="predicted"/>
<keyword evidence="3" id="KW-1185">Reference proteome</keyword>
<evidence type="ECO:0000256" key="1">
    <source>
        <dbReference type="SAM" id="MobiDB-lite"/>
    </source>
</evidence>
<sequence>TRHGLLGAELLRRVRQRRRNDDGRRHAHVLVPDTQAGECAAAKVRIRPPRHAEALRRGPLPISRASLAPARPPARAPTAPTVVMKKRSPGKFIDQDSESESGIIRSAMRWRCG</sequence>
<dbReference type="AlphaFoldDB" id="K0SCK1"/>
<dbReference type="Proteomes" id="UP000266841">
    <property type="component" value="Unassembled WGS sequence"/>
</dbReference>
<comment type="caution">
    <text evidence="2">The sequence shown here is derived from an EMBL/GenBank/DDBJ whole genome shotgun (WGS) entry which is preliminary data.</text>
</comment>
<name>K0SCK1_THAOC</name>
<evidence type="ECO:0000313" key="3">
    <source>
        <dbReference type="Proteomes" id="UP000266841"/>
    </source>
</evidence>
<gene>
    <name evidence="2" type="ORF">THAOC_21213</name>
</gene>
<reference evidence="2 3" key="1">
    <citation type="journal article" date="2012" name="Genome Biol.">
        <title>Genome and low-iron response of an oceanic diatom adapted to chronic iron limitation.</title>
        <authorList>
            <person name="Lommer M."/>
            <person name="Specht M."/>
            <person name="Roy A.S."/>
            <person name="Kraemer L."/>
            <person name="Andreson R."/>
            <person name="Gutowska M.A."/>
            <person name="Wolf J."/>
            <person name="Bergner S.V."/>
            <person name="Schilhabel M.B."/>
            <person name="Klostermeier U.C."/>
            <person name="Beiko R.G."/>
            <person name="Rosenstiel P."/>
            <person name="Hippler M."/>
            <person name="Laroche J."/>
        </authorList>
    </citation>
    <scope>NUCLEOTIDE SEQUENCE [LARGE SCALE GENOMIC DNA]</scope>
    <source>
        <strain evidence="2 3">CCMP1005</strain>
    </source>
</reference>
<feature type="non-terminal residue" evidence="2">
    <location>
        <position position="1"/>
    </location>
</feature>
<accession>K0SCK1</accession>
<feature type="region of interest" description="Disordered" evidence="1">
    <location>
        <begin position="56"/>
        <end position="99"/>
    </location>
</feature>
<evidence type="ECO:0000313" key="2">
    <source>
        <dbReference type="EMBL" id="EJK58646.1"/>
    </source>
</evidence>
<dbReference type="EMBL" id="AGNL01024623">
    <property type="protein sequence ID" value="EJK58646.1"/>
    <property type="molecule type" value="Genomic_DNA"/>
</dbReference>
<protein>
    <submittedName>
        <fullName evidence="2">Uncharacterized protein</fullName>
    </submittedName>
</protein>
<organism evidence="2 3">
    <name type="scientific">Thalassiosira oceanica</name>
    <name type="common">Marine diatom</name>
    <dbReference type="NCBI Taxonomy" id="159749"/>
    <lineage>
        <taxon>Eukaryota</taxon>
        <taxon>Sar</taxon>
        <taxon>Stramenopiles</taxon>
        <taxon>Ochrophyta</taxon>
        <taxon>Bacillariophyta</taxon>
        <taxon>Coscinodiscophyceae</taxon>
        <taxon>Thalassiosirophycidae</taxon>
        <taxon>Thalassiosirales</taxon>
        <taxon>Thalassiosiraceae</taxon>
        <taxon>Thalassiosira</taxon>
    </lineage>
</organism>